<dbReference type="Pfam" id="PF19258">
    <property type="entry name" value="KxYKxGKxW_sig"/>
    <property type="match status" value="1"/>
</dbReference>
<dbReference type="Proteomes" id="UP000050934">
    <property type="component" value="Unassembled WGS sequence"/>
</dbReference>
<feature type="domain" description="NlpC/P60" evidence="9">
    <location>
        <begin position="479"/>
        <end position="594"/>
    </location>
</feature>
<dbReference type="RefSeq" id="WP_057741282.1">
    <property type="nucleotide sequence ID" value="NZ_JQBW01000010.1"/>
</dbReference>
<feature type="signal peptide" evidence="8">
    <location>
        <begin position="1"/>
        <end position="39"/>
    </location>
</feature>
<comment type="caution">
    <text evidence="10">The sequence shown here is derived from an EMBL/GenBank/DDBJ whole genome shotgun (WGS) entry which is preliminary data.</text>
</comment>
<name>A0A0R2HZ79_9LACO</name>
<evidence type="ECO:0000256" key="1">
    <source>
        <dbReference type="ARBA" id="ARBA00007074"/>
    </source>
</evidence>
<keyword evidence="5" id="KW-0378">Hydrolase</keyword>
<keyword evidence="6" id="KW-0788">Thiol protease</keyword>
<accession>A0A0R2HZ79</accession>
<keyword evidence="3 8" id="KW-0732">Signal</keyword>
<dbReference type="NCBIfam" id="TIGR03715">
    <property type="entry name" value="KxYKxGKxW"/>
    <property type="match status" value="1"/>
</dbReference>
<evidence type="ECO:0000256" key="4">
    <source>
        <dbReference type="ARBA" id="ARBA00022737"/>
    </source>
</evidence>
<evidence type="ECO:0000313" key="11">
    <source>
        <dbReference type="Proteomes" id="UP000050934"/>
    </source>
</evidence>
<dbReference type="GO" id="GO:0008234">
    <property type="term" value="F:cysteine-type peptidase activity"/>
    <property type="evidence" value="ECO:0007669"/>
    <property type="project" value="UniProtKB-KW"/>
</dbReference>
<reference evidence="10 11" key="1">
    <citation type="journal article" date="2015" name="Genome Announc.">
        <title>Expanding the biotechnology potential of lactobacilli through comparative genomics of 213 strains and associated genera.</title>
        <authorList>
            <person name="Sun Z."/>
            <person name="Harris H.M."/>
            <person name="McCann A."/>
            <person name="Guo C."/>
            <person name="Argimon S."/>
            <person name="Zhang W."/>
            <person name="Yang X."/>
            <person name="Jeffery I.B."/>
            <person name="Cooney J.C."/>
            <person name="Kagawa T.F."/>
            <person name="Liu W."/>
            <person name="Song Y."/>
            <person name="Salvetti E."/>
            <person name="Wrobel A."/>
            <person name="Rasinkangas P."/>
            <person name="Parkhill J."/>
            <person name="Rea M.C."/>
            <person name="O'Sullivan O."/>
            <person name="Ritari J."/>
            <person name="Douillard F.P."/>
            <person name="Paul Ross R."/>
            <person name="Yang R."/>
            <person name="Briner A.E."/>
            <person name="Felis G.E."/>
            <person name="de Vos W.M."/>
            <person name="Barrangou R."/>
            <person name="Klaenhammer T.R."/>
            <person name="Caufield P.W."/>
            <person name="Cui Y."/>
            <person name="Zhang H."/>
            <person name="O'Toole P.W."/>
        </authorList>
    </citation>
    <scope>NUCLEOTIDE SEQUENCE [LARGE SCALE GENOMIC DNA]</scope>
    <source>
        <strain evidence="10 11">DSM 17896</strain>
    </source>
</reference>
<protein>
    <submittedName>
        <fullName evidence="10">Peptidase M23</fullName>
    </submittedName>
</protein>
<dbReference type="Gene3D" id="3.90.1720.10">
    <property type="entry name" value="endopeptidase domain like (from Nostoc punctiforme)"/>
    <property type="match status" value="1"/>
</dbReference>
<dbReference type="Pfam" id="PF00877">
    <property type="entry name" value="NLPC_P60"/>
    <property type="match status" value="1"/>
</dbReference>
<keyword evidence="4" id="KW-0677">Repeat</keyword>
<dbReference type="GO" id="GO:0006508">
    <property type="term" value="P:proteolysis"/>
    <property type="evidence" value="ECO:0007669"/>
    <property type="project" value="UniProtKB-KW"/>
</dbReference>
<evidence type="ECO:0000256" key="2">
    <source>
        <dbReference type="ARBA" id="ARBA00022670"/>
    </source>
</evidence>
<dbReference type="EMBL" id="JQBW01000010">
    <property type="protein sequence ID" value="KRN58137.1"/>
    <property type="molecule type" value="Genomic_DNA"/>
</dbReference>
<proteinExistence type="inferred from homology"/>
<dbReference type="InterPro" id="IPR051794">
    <property type="entry name" value="PG_Endopeptidase_C40"/>
</dbReference>
<dbReference type="PATRIC" id="fig|396268.3.peg.588"/>
<evidence type="ECO:0000256" key="5">
    <source>
        <dbReference type="ARBA" id="ARBA00022801"/>
    </source>
</evidence>
<feature type="chain" id="PRO_5006418032" evidence="8">
    <location>
        <begin position="40"/>
        <end position="594"/>
    </location>
</feature>
<dbReference type="PANTHER" id="PTHR47359">
    <property type="entry name" value="PEPTIDOGLYCAN DL-ENDOPEPTIDASE CWLO"/>
    <property type="match status" value="1"/>
</dbReference>
<evidence type="ECO:0000256" key="3">
    <source>
        <dbReference type="ARBA" id="ARBA00022729"/>
    </source>
</evidence>
<dbReference type="PROSITE" id="PS51170">
    <property type="entry name" value="CW"/>
    <property type="match status" value="1"/>
</dbReference>
<comment type="similarity">
    <text evidence="1">Belongs to the peptidase C40 family.</text>
</comment>
<evidence type="ECO:0000313" key="10">
    <source>
        <dbReference type="EMBL" id="KRN58137.1"/>
    </source>
</evidence>
<dbReference type="InterPro" id="IPR022263">
    <property type="entry name" value="KxYKxGKxW"/>
</dbReference>
<keyword evidence="2" id="KW-0645">Protease</keyword>
<dbReference type="SUPFAM" id="SSF54001">
    <property type="entry name" value="Cysteine proteinases"/>
    <property type="match status" value="1"/>
</dbReference>
<dbReference type="PROSITE" id="PS51935">
    <property type="entry name" value="NLPC_P60"/>
    <property type="match status" value="1"/>
</dbReference>
<evidence type="ECO:0000256" key="8">
    <source>
        <dbReference type="SAM" id="SignalP"/>
    </source>
</evidence>
<dbReference type="Gene3D" id="2.10.270.10">
    <property type="entry name" value="Cholin Binding"/>
    <property type="match status" value="1"/>
</dbReference>
<dbReference type="InterPro" id="IPR018337">
    <property type="entry name" value="Cell_wall/Cho-bd_repeat"/>
</dbReference>
<dbReference type="PANTHER" id="PTHR47359:SF3">
    <property type="entry name" value="NLP_P60 DOMAIN-CONTAINING PROTEIN-RELATED"/>
    <property type="match status" value="1"/>
</dbReference>
<feature type="repeat" description="Cell wall-binding" evidence="7">
    <location>
        <begin position="459"/>
        <end position="478"/>
    </location>
</feature>
<dbReference type="STRING" id="396268.IV45_GL000580"/>
<gene>
    <name evidence="10" type="ORF">IV45_GL000580</name>
</gene>
<sequence length="594" mass="65978">MDTKKHYKMYKNGKQWCYAAIATVSVAVGIFTGSTAAQADTTPAQPAVATQQTNNASSSAMSSSVASTSAQLSSVKTWQPADAQMQKATANADNGNHAYLDNVDVSNGSLHLSGWNASNQDQGKNYHYVIVYDQTQHRELARQAVQNTERDDVQNAYQGVYNAKYSGFSADFNIDSSAYLNDTLQIVSRYSASESGNSNYVDYWFNPINLNKRGYYIDSLKQTEAGLKVSGWMIDSQSYSKHNAYVFLMRDGKEVARQHVILMPRHDVARAYKDVYNSANSGFNVTFNVDPYQLTGNLQIMMRFTDDVNGNGNFSDQYSKVYTTNAGYTDNFTVQGNHIHLSGWHAATNAQGMDHQFIIVLDMNNHELYRTELTAGQKNLSRNDVAKAYPWMSNANVSGYSVDIPLLDSMQHKGLKIVHRYSTSADGNSNYVDFWDNSHSVNSGWQGDHYYDPTTGRMATGQTNINGQTYYFDNNGKLMSRQQEAVNRALSVRGTRYVWGGNTPAGFDCSGLVQWAYGLDGGHRTTYTQETLGAHHYDVYNAPVGALVFFGSGTAPYHVGISLGNGTYVHAPEPGDVVKVTEMRYYQPTFYVVM</sequence>
<dbReference type="InterPro" id="IPR038765">
    <property type="entry name" value="Papain-like_cys_pep_sf"/>
</dbReference>
<evidence type="ECO:0000256" key="6">
    <source>
        <dbReference type="ARBA" id="ARBA00022807"/>
    </source>
</evidence>
<dbReference type="AlphaFoldDB" id="A0A0R2HZ79"/>
<keyword evidence="11" id="KW-1185">Reference proteome</keyword>
<organism evidence="10 11">
    <name type="scientific">Limosilactobacillus secaliphilus</name>
    <dbReference type="NCBI Taxonomy" id="396268"/>
    <lineage>
        <taxon>Bacteria</taxon>
        <taxon>Bacillati</taxon>
        <taxon>Bacillota</taxon>
        <taxon>Bacilli</taxon>
        <taxon>Lactobacillales</taxon>
        <taxon>Lactobacillaceae</taxon>
        <taxon>Limosilactobacillus</taxon>
    </lineage>
</organism>
<dbReference type="OrthoDB" id="1654978at2"/>
<dbReference type="SUPFAM" id="SSF69360">
    <property type="entry name" value="Cell wall binding repeat"/>
    <property type="match status" value="1"/>
</dbReference>
<dbReference type="InterPro" id="IPR000064">
    <property type="entry name" value="NLP_P60_dom"/>
</dbReference>
<evidence type="ECO:0000259" key="9">
    <source>
        <dbReference type="PROSITE" id="PS51935"/>
    </source>
</evidence>
<evidence type="ECO:0000256" key="7">
    <source>
        <dbReference type="PROSITE-ProRule" id="PRU00591"/>
    </source>
</evidence>